<gene>
    <name evidence="2" type="ORF">FPAR1323_LOCUS4649</name>
</gene>
<sequence>MDESSPLSVPIDATSTGRSADAHAAPSSSERAVGWARKKPLAGVGVVALLGGLGLVARTRLATSTYAAGGAAGDGVELYDKGFVYQNATQFCNQYDDDNVFDSSLCEDNDAGMCGIIGTVTNTTCIGSYWCDELCGDDCYAGEGAICFYDKLTNLADTCTEVKAIMADADAGTLAAIKADEGAKASIEEATANMAQRAQRERLEGYGPHDDVSDRGCGTHAWCEYCAGDCNSTAMSKFAEDHFALTRHSNLNPTYAKYTLMNIISACEYFDYCMVDCDGDGK</sequence>
<protein>
    <submittedName>
        <fullName evidence="2">Uncharacterized protein</fullName>
    </submittedName>
</protein>
<reference evidence="2" key="1">
    <citation type="submission" date="2021-01" db="EMBL/GenBank/DDBJ databases">
        <authorList>
            <person name="Corre E."/>
            <person name="Pelletier E."/>
            <person name="Niang G."/>
            <person name="Scheremetjew M."/>
            <person name="Finn R."/>
            <person name="Kale V."/>
            <person name="Holt S."/>
            <person name="Cochrane G."/>
            <person name="Meng A."/>
            <person name="Brown T."/>
            <person name="Cohen L."/>
        </authorList>
    </citation>
    <scope>NUCLEOTIDE SEQUENCE</scope>
    <source>
        <strain evidence="2">RCC1693</strain>
    </source>
</reference>
<proteinExistence type="predicted"/>
<dbReference type="EMBL" id="HBGT01008543">
    <property type="protein sequence ID" value="CAD9399805.1"/>
    <property type="molecule type" value="Transcribed_RNA"/>
</dbReference>
<evidence type="ECO:0000256" key="1">
    <source>
        <dbReference type="SAM" id="MobiDB-lite"/>
    </source>
</evidence>
<accession>A0A7S2BKP7</accession>
<name>A0A7S2BKP7_9STRA</name>
<dbReference type="AlphaFoldDB" id="A0A7S2BKP7"/>
<organism evidence="2">
    <name type="scientific">Florenciella parvula</name>
    <dbReference type="NCBI Taxonomy" id="236787"/>
    <lineage>
        <taxon>Eukaryota</taxon>
        <taxon>Sar</taxon>
        <taxon>Stramenopiles</taxon>
        <taxon>Ochrophyta</taxon>
        <taxon>Dictyochophyceae</taxon>
        <taxon>Florenciellales</taxon>
        <taxon>Florenciella</taxon>
    </lineage>
</organism>
<evidence type="ECO:0000313" key="2">
    <source>
        <dbReference type="EMBL" id="CAD9399805.1"/>
    </source>
</evidence>
<feature type="region of interest" description="Disordered" evidence="1">
    <location>
        <begin position="1"/>
        <end position="31"/>
    </location>
</feature>